<protein>
    <recommendedName>
        <fullName evidence="3">Peptidase A1 domain-containing protein</fullName>
    </recommendedName>
</protein>
<dbReference type="PANTHER" id="PTHR47966">
    <property type="entry name" value="BETA-SITE APP-CLEAVING ENZYME, ISOFORM A-RELATED"/>
    <property type="match status" value="1"/>
</dbReference>
<evidence type="ECO:0000313" key="4">
    <source>
        <dbReference type="EMBL" id="EYB87707.1"/>
    </source>
</evidence>
<dbReference type="Pfam" id="PF00026">
    <property type="entry name" value="Asp"/>
    <property type="match status" value="2"/>
</dbReference>
<dbReference type="GO" id="GO:0006508">
    <property type="term" value="P:proteolysis"/>
    <property type="evidence" value="ECO:0007669"/>
    <property type="project" value="InterPro"/>
</dbReference>
<evidence type="ECO:0000313" key="5">
    <source>
        <dbReference type="Proteomes" id="UP000024635"/>
    </source>
</evidence>
<dbReference type="GO" id="GO:0005764">
    <property type="term" value="C:lysosome"/>
    <property type="evidence" value="ECO:0007669"/>
    <property type="project" value="TreeGrafter"/>
</dbReference>
<comment type="caution">
    <text evidence="4">The sequence shown here is derived from an EMBL/GenBank/DDBJ whole genome shotgun (WGS) entry which is preliminary data.</text>
</comment>
<organism evidence="4 5">
    <name type="scientific">Ancylostoma ceylanicum</name>
    <dbReference type="NCBI Taxonomy" id="53326"/>
    <lineage>
        <taxon>Eukaryota</taxon>
        <taxon>Metazoa</taxon>
        <taxon>Ecdysozoa</taxon>
        <taxon>Nematoda</taxon>
        <taxon>Chromadorea</taxon>
        <taxon>Rhabditida</taxon>
        <taxon>Rhabditina</taxon>
        <taxon>Rhabditomorpha</taxon>
        <taxon>Strongyloidea</taxon>
        <taxon>Ancylostomatidae</taxon>
        <taxon>Ancylostomatinae</taxon>
        <taxon>Ancylostoma</taxon>
    </lineage>
</organism>
<dbReference type="Proteomes" id="UP000024635">
    <property type="component" value="Unassembled WGS sequence"/>
</dbReference>
<name>A0A016SBH4_9BILA</name>
<gene>
    <name evidence="4" type="primary">Acey_s0258.g433</name>
    <name evidence="4" type="ORF">Y032_0258g433</name>
</gene>
<dbReference type="SUPFAM" id="SSF50630">
    <property type="entry name" value="Acid proteases"/>
    <property type="match status" value="1"/>
</dbReference>
<reference evidence="5" key="1">
    <citation type="journal article" date="2015" name="Nat. Genet.">
        <title>The genome and transcriptome of the zoonotic hookworm Ancylostoma ceylanicum identify infection-specific gene families.</title>
        <authorList>
            <person name="Schwarz E.M."/>
            <person name="Hu Y."/>
            <person name="Antoshechkin I."/>
            <person name="Miller M.M."/>
            <person name="Sternberg P.W."/>
            <person name="Aroian R.V."/>
        </authorList>
    </citation>
    <scope>NUCLEOTIDE SEQUENCE</scope>
    <source>
        <strain evidence="5">HY135</strain>
    </source>
</reference>
<evidence type="ECO:0000256" key="1">
    <source>
        <dbReference type="ARBA" id="ARBA00007447"/>
    </source>
</evidence>
<dbReference type="OrthoDB" id="5794195at2759"/>
<dbReference type="AlphaFoldDB" id="A0A016SBH4"/>
<feature type="domain" description="Peptidase A1" evidence="3">
    <location>
        <begin position="1"/>
        <end position="323"/>
    </location>
</feature>
<keyword evidence="2" id="KW-1133">Transmembrane helix</keyword>
<keyword evidence="2" id="KW-0812">Transmembrane</keyword>
<dbReference type="InterPro" id="IPR001461">
    <property type="entry name" value="Aspartic_peptidase_A1"/>
</dbReference>
<dbReference type="PROSITE" id="PS51767">
    <property type="entry name" value="PEPTIDASE_A1"/>
    <property type="match status" value="1"/>
</dbReference>
<dbReference type="EMBL" id="JARK01001594">
    <property type="protein sequence ID" value="EYB87707.1"/>
    <property type="molecule type" value="Genomic_DNA"/>
</dbReference>
<dbReference type="CDD" id="cd05471">
    <property type="entry name" value="pepsin_like"/>
    <property type="match status" value="1"/>
</dbReference>
<dbReference type="InterPro" id="IPR021109">
    <property type="entry name" value="Peptidase_aspartic_dom_sf"/>
</dbReference>
<dbReference type="PANTHER" id="PTHR47966:SF45">
    <property type="entry name" value="PEPTIDASE A1 DOMAIN-CONTAINING PROTEIN"/>
    <property type="match status" value="1"/>
</dbReference>
<dbReference type="GO" id="GO:0004190">
    <property type="term" value="F:aspartic-type endopeptidase activity"/>
    <property type="evidence" value="ECO:0007669"/>
    <property type="project" value="InterPro"/>
</dbReference>
<evidence type="ECO:0000256" key="2">
    <source>
        <dbReference type="SAM" id="Phobius"/>
    </source>
</evidence>
<dbReference type="STRING" id="53326.A0A016SBH4"/>
<dbReference type="InterPro" id="IPR034164">
    <property type="entry name" value="Pepsin-like_dom"/>
</dbReference>
<dbReference type="Gene3D" id="2.60.40.1960">
    <property type="match status" value="1"/>
</dbReference>
<proteinExistence type="inferred from homology"/>
<keyword evidence="5" id="KW-1185">Reference proteome</keyword>
<dbReference type="InterPro" id="IPR033121">
    <property type="entry name" value="PEPTIDASE_A1"/>
</dbReference>
<comment type="similarity">
    <text evidence="1">Belongs to the peptidase A1 family.</text>
</comment>
<accession>A0A016SBH4</accession>
<evidence type="ECO:0000259" key="3">
    <source>
        <dbReference type="PROSITE" id="PS51767"/>
    </source>
</evidence>
<sequence length="328" mass="36506">MEISGKRSPRWLYLLYGNATVEGFYGNDTMRFGNVGTSQLIVPGTIFGQAVKLHEHFVGRHIDGILGLAFSSMAEGRGEPPFERAVKLGRVKPIFTIYMKHVGQFLLQELLSVATTGESGVYGGEITYGGLDGQHCDGSIVYHSLSLATYWQFKVKDFTETRIRQEKKLLVTKMRMIEVNSLFFVSVILSMYLMLKITTFTSGNFSAASILWVAMSDTVSSVIGAPVAIAEAVAKQFNADYNAEDDKYYINCNAKPVFVFGIGNEKYTVGSTNLVIQIRENECILALSGYGAPYWGPNWIFGVPFIREYCNIYDVANKRIGFAMSLRN</sequence>
<feature type="transmembrane region" description="Helical" evidence="2">
    <location>
        <begin position="177"/>
        <end position="195"/>
    </location>
</feature>
<dbReference type="Gene3D" id="2.40.70.10">
    <property type="entry name" value="Acid Proteases"/>
    <property type="match status" value="3"/>
</dbReference>
<keyword evidence="2" id="KW-0472">Membrane</keyword>